<dbReference type="Gene3D" id="3.30.360.10">
    <property type="entry name" value="Dihydrodipicolinate Reductase, domain 2"/>
    <property type="match status" value="1"/>
</dbReference>
<protein>
    <submittedName>
        <fullName evidence="1">Uncharacterized protein</fullName>
    </submittedName>
</protein>
<name>A0AAD4XWS4_9MAGN</name>
<proteinExistence type="predicted"/>
<sequence>KQKTFAGPSLKEWRGGRAASFSIIPSSTAYAEVVMCDLGLSSEMKSACNSAVMKVTSFFDLENTDNELKSLFEGPLP</sequence>
<gene>
    <name evidence="1" type="ORF">MKW98_006169</name>
</gene>
<organism evidence="1 2">
    <name type="scientific">Papaver atlanticum</name>
    <dbReference type="NCBI Taxonomy" id="357466"/>
    <lineage>
        <taxon>Eukaryota</taxon>
        <taxon>Viridiplantae</taxon>
        <taxon>Streptophyta</taxon>
        <taxon>Embryophyta</taxon>
        <taxon>Tracheophyta</taxon>
        <taxon>Spermatophyta</taxon>
        <taxon>Magnoliopsida</taxon>
        <taxon>Ranunculales</taxon>
        <taxon>Papaveraceae</taxon>
        <taxon>Papaveroideae</taxon>
        <taxon>Papaver</taxon>
    </lineage>
</organism>
<dbReference type="AlphaFoldDB" id="A0AAD4XWS4"/>
<dbReference type="SUPFAM" id="SSF55347">
    <property type="entry name" value="Glyceraldehyde-3-phosphate dehydrogenase-like, C-terminal domain"/>
    <property type="match status" value="1"/>
</dbReference>
<evidence type="ECO:0000313" key="2">
    <source>
        <dbReference type="Proteomes" id="UP001202328"/>
    </source>
</evidence>
<dbReference type="EMBL" id="JAJJMB010001716">
    <property type="protein sequence ID" value="KAI3955809.1"/>
    <property type="molecule type" value="Genomic_DNA"/>
</dbReference>
<feature type="non-terminal residue" evidence="1">
    <location>
        <position position="77"/>
    </location>
</feature>
<reference evidence="1" key="1">
    <citation type="submission" date="2022-04" db="EMBL/GenBank/DDBJ databases">
        <title>A functionally conserved STORR gene fusion in Papaver species that diverged 16.8 million years ago.</title>
        <authorList>
            <person name="Catania T."/>
        </authorList>
    </citation>
    <scope>NUCLEOTIDE SEQUENCE</scope>
    <source>
        <strain evidence="1">S-188037</strain>
    </source>
</reference>
<accession>A0AAD4XWS4</accession>
<comment type="caution">
    <text evidence="1">The sequence shown here is derived from an EMBL/GenBank/DDBJ whole genome shotgun (WGS) entry which is preliminary data.</text>
</comment>
<keyword evidence="2" id="KW-1185">Reference proteome</keyword>
<dbReference type="Proteomes" id="UP001202328">
    <property type="component" value="Unassembled WGS sequence"/>
</dbReference>
<evidence type="ECO:0000313" key="1">
    <source>
        <dbReference type="EMBL" id="KAI3955809.1"/>
    </source>
</evidence>